<evidence type="ECO:0000313" key="7">
    <source>
        <dbReference type="Proteomes" id="UP000006304"/>
    </source>
</evidence>
<feature type="domain" description="TPM" evidence="5">
    <location>
        <begin position="40"/>
        <end position="156"/>
    </location>
</feature>
<dbReference type="RefSeq" id="WP_014982782.1">
    <property type="nucleotide sequence ID" value="NC_018681.1"/>
</dbReference>
<sequence>MSLPSRVVRWTAAVAACLAVTIAGAPLAHPEPPVRLDTYVVDPAKALDQGQLDQVRSAVNQLYADHQVRLWVVYVRDFGGLGSQQWADQTAAKSDLGTRDLLLAIATQDRAYRLDGDAPSGISDAELDSLLTREVEPALRDGRWADAGIATADGLNSAMRGGTDIRVLLLLGGVLVLVIVGLVLYSRKRSRTRARAELAAARNIDPDNTTALAALPVEALDARSREALVEIDNAIRTSGEELELASGEFGATATLPFTTALDHAKTAAAKAFSIRQRLDDDIPETPDEQRTLLVDLIGTVGRADRELDAQVAEFDAMRNLLINAADRLSGLTRDLVELKSRVPAAEAEMSRLTAAHPASVLAPIHDNVTMAGERITFAEQNIDAGRSALTQPVGKQGGAVAAIRSAEAAVGQARTLLDAVENAATDIQQARDGLPAVLDELRRDIASATELSEYGGPELAAATDAARTALTRAAAAAEADPLDAFHDAVAADTDLDRAIAAATDRKLAAEDLRRRLDRALTDAGARVRAAADYITTRRGGIDAEARTRLSEAQRNLAAAQQLSPTDPAQALTNAQAAADLGGRALQAAQASVRAWEASQPPSGTAQAGAVLGGILIDGLLRGAASGGRRAGSGGWGAGSYGGSSGSRRISRGGRF</sequence>
<keyword evidence="3" id="KW-0812">Transmembrane</keyword>
<dbReference type="AlphaFoldDB" id="K0EQV9"/>
<keyword evidence="3" id="KW-1133">Transmembrane helix</keyword>
<feature type="signal peptide" evidence="4">
    <location>
        <begin position="1"/>
        <end position="28"/>
    </location>
</feature>
<evidence type="ECO:0000259" key="5">
    <source>
        <dbReference type="Pfam" id="PF04536"/>
    </source>
</evidence>
<organism evidence="6 7">
    <name type="scientific">Nocardia brasiliensis (strain ATCC 700358 / HUJEG-1)</name>
    <dbReference type="NCBI Taxonomy" id="1133849"/>
    <lineage>
        <taxon>Bacteria</taxon>
        <taxon>Bacillati</taxon>
        <taxon>Actinomycetota</taxon>
        <taxon>Actinomycetes</taxon>
        <taxon>Mycobacteriales</taxon>
        <taxon>Nocardiaceae</taxon>
        <taxon>Nocardia</taxon>
    </lineage>
</organism>
<keyword evidence="4" id="KW-0732">Signal</keyword>
<dbReference type="Proteomes" id="UP000006304">
    <property type="component" value="Chromosome"/>
</dbReference>
<reference evidence="6 7" key="1">
    <citation type="journal article" date="2012" name="J. Bacteriol.">
        <title>Complete genome sequence of Nocardia brasiliensis HUJEG-1.</title>
        <authorList>
            <person name="Vera-Cabrera L."/>
            <person name="Ortiz-Lopez R."/>
            <person name="Elizondo-Gonzalez R."/>
            <person name="Perez-Maya A.A."/>
            <person name="Ocampo-Candiani J."/>
        </authorList>
    </citation>
    <scope>NUCLEOTIDE SEQUENCE [LARGE SCALE GENOMIC DNA]</scope>
    <source>
        <strain evidence="7">ATCC 700358</strain>
    </source>
</reference>
<evidence type="ECO:0000256" key="1">
    <source>
        <dbReference type="SAM" id="Coils"/>
    </source>
</evidence>
<feature type="transmembrane region" description="Helical" evidence="3">
    <location>
        <begin position="165"/>
        <end position="185"/>
    </location>
</feature>
<dbReference type="InterPro" id="IPR007621">
    <property type="entry name" value="TPM_dom"/>
</dbReference>
<keyword evidence="3" id="KW-0472">Membrane</keyword>
<dbReference type="eggNOG" id="COG1512">
    <property type="taxonomic scope" value="Bacteria"/>
</dbReference>
<protein>
    <recommendedName>
        <fullName evidence="5">TPM domain-containing protein</fullName>
    </recommendedName>
</protein>
<keyword evidence="7" id="KW-1185">Reference proteome</keyword>
<feature type="chain" id="PRO_5003831384" description="TPM domain-containing protein" evidence="4">
    <location>
        <begin position="29"/>
        <end position="655"/>
    </location>
</feature>
<evidence type="ECO:0000256" key="4">
    <source>
        <dbReference type="SAM" id="SignalP"/>
    </source>
</evidence>
<keyword evidence="1" id="KW-0175">Coiled coil</keyword>
<dbReference type="Gene3D" id="3.10.310.50">
    <property type="match status" value="1"/>
</dbReference>
<evidence type="ECO:0000256" key="2">
    <source>
        <dbReference type="SAM" id="MobiDB-lite"/>
    </source>
</evidence>
<feature type="region of interest" description="Disordered" evidence="2">
    <location>
        <begin position="627"/>
        <end position="655"/>
    </location>
</feature>
<proteinExistence type="predicted"/>
<dbReference type="STRING" id="1133849.O3I_009830"/>
<feature type="compositionally biased region" description="Gly residues" evidence="2">
    <location>
        <begin position="627"/>
        <end position="644"/>
    </location>
</feature>
<dbReference type="Pfam" id="PF04536">
    <property type="entry name" value="TPM_phosphatase"/>
    <property type="match status" value="1"/>
</dbReference>
<name>K0EQV9_NOCB7</name>
<evidence type="ECO:0000313" key="6">
    <source>
        <dbReference type="EMBL" id="AFT99926.1"/>
    </source>
</evidence>
<evidence type="ECO:0000256" key="3">
    <source>
        <dbReference type="SAM" id="Phobius"/>
    </source>
</evidence>
<dbReference type="KEGG" id="nbr:O3I_009830"/>
<feature type="coiled-coil region" evidence="1">
    <location>
        <begin position="328"/>
        <end position="355"/>
    </location>
</feature>
<dbReference type="HOGENOM" id="CLU_013689_1_0_11"/>
<gene>
    <name evidence="6" type="ORF">O3I_009830</name>
</gene>
<accession>K0EQV9</accession>
<dbReference type="EMBL" id="CP003876">
    <property type="protein sequence ID" value="AFT99926.1"/>
    <property type="molecule type" value="Genomic_DNA"/>
</dbReference>